<feature type="domain" description="Bet v I/Major latex protein" evidence="2">
    <location>
        <begin position="29"/>
        <end position="184"/>
    </location>
</feature>
<dbReference type="GO" id="GO:0005634">
    <property type="term" value="C:nucleus"/>
    <property type="evidence" value="ECO:0000318"/>
    <property type="project" value="GO_Central"/>
</dbReference>
<dbReference type="GO" id="GO:0038023">
    <property type="term" value="F:signaling receptor activity"/>
    <property type="evidence" value="ECO:0000318"/>
    <property type="project" value="GO_Central"/>
</dbReference>
<dbReference type="PANTHER" id="PTHR31213">
    <property type="entry name" value="OS08G0374000 PROTEIN-RELATED"/>
    <property type="match status" value="1"/>
</dbReference>
<dbReference type="Gene3D" id="3.30.530.20">
    <property type="match status" value="1"/>
</dbReference>
<dbReference type="FunFam" id="3.30.530.20:FF:000007">
    <property type="entry name" value="Major pollen allergen Bet v 1-A"/>
    <property type="match status" value="1"/>
</dbReference>
<comment type="caution">
    <text evidence="3">The sequence shown here is derived from an EMBL/GenBank/DDBJ whole genome shotgun (WGS) entry which is preliminary data.</text>
</comment>
<protein>
    <recommendedName>
        <fullName evidence="2">Bet v I/Major latex protein domain-containing protein</fullName>
    </recommendedName>
</protein>
<dbReference type="GO" id="GO:0006952">
    <property type="term" value="P:defense response"/>
    <property type="evidence" value="ECO:0007669"/>
    <property type="project" value="InterPro"/>
</dbReference>
<keyword evidence="4" id="KW-1185">Reference proteome</keyword>
<dbReference type="Proteomes" id="UP000235145">
    <property type="component" value="Unassembled WGS sequence"/>
</dbReference>
<dbReference type="PRINTS" id="PR00634">
    <property type="entry name" value="BETALLERGEN"/>
</dbReference>
<dbReference type="GO" id="GO:0004864">
    <property type="term" value="F:protein phosphatase inhibitor activity"/>
    <property type="evidence" value="ECO:0000318"/>
    <property type="project" value="GO_Central"/>
</dbReference>
<dbReference type="InterPro" id="IPR024949">
    <property type="entry name" value="Bet_v_I_allergen"/>
</dbReference>
<comment type="similarity">
    <text evidence="1">Belongs to the BetVI family.</text>
</comment>
<organism evidence="3 4">
    <name type="scientific">Lactuca sativa</name>
    <name type="common">Garden lettuce</name>
    <dbReference type="NCBI Taxonomy" id="4236"/>
    <lineage>
        <taxon>Eukaryota</taxon>
        <taxon>Viridiplantae</taxon>
        <taxon>Streptophyta</taxon>
        <taxon>Embryophyta</taxon>
        <taxon>Tracheophyta</taxon>
        <taxon>Spermatophyta</taxon>
        <taxon>Magnoliopsida</taxon>
        <taxon>eudicotyledons</taxon>
        <taxon>Gunneridae</taxon>
        <taxon>Pentapetalae</taxon>
        <taxon>asterids</taxon>
        <taxon>campanulids</taxon>
        <taxon>Asterales</taxon>
        <taxon>Asteraceae</taxon>
        <taxon>Cichorioideae</taxon>
        <taxon>Cichorieae</taxon>
        <taxon>Lactucinae</taxon>
        <taxon>Lactuca</taxon>
    </lineage>
</organism>
<name>A0A9R1X9U5_LACSA</name>
<dbReference type="Pfam" id="PF00407">
    <property type="entry name" value="Bet_v_1"/>
    <property type="match status" value="1"/>
</dbReference>
<sequence length="189" mass="21414">MYIKYLPLLRSSLKKFLQNQVDTTSTLAMAVTTFSSDFTSSIQAAWLFKALILDAHNLYPKITPLAIKSIDTVEGEGGPGSIKQINFEQDGQMKYVKHRIDALDEEKMLYAYTLVEGGEALKEKIHSISYEMKFEPNPNGGCIGNKISKYHVKEGFEIKEEEFQEGRLKDFGVFKVIEAFLLENPNAYV</sequence>
<dbReference type="EMBL" id="NBSK02000006">
    <property type="protein sequence ID" value="KAJ0200777.1"/>
    <property type="molecule type" value="Genomic_DNA"/>
</dbReference>
<dbReference type="GO" id="GO:0005737">
    <property type="term" value="C:cytoplasm"/>
    <property type="evidence" value="ECO:0000318"/>
    <property type="project" value="GO_Central"/>
</dbReference>
<gene>
    <name evidence="3" type="ORF">LSAT_V11C600327560</name>
</gene>
<evidence type="ECO:0000313" key="3">
    <source>
        <dbReference type="EMBL" id="KAJ0200777.1"/>
    </source>
</evidence>
<dbReference type="GO" id="GO:0009738">
    <property type="term" value="P:abscisic acid-activated signaling pathway"/>
    <property type="evidence" value="ECO:0000318"/>
    <property type="project" value="GO_Central"/>
</dbReference>
<dbReference type="InterPro" id="IPR000916">
    <property type="entry name" value="Bet_v_I/MLP"/>
</dbReference>
<dbReference type="AlphaFoldDB" id="A0A9R1X9U5"/>
<dbReference type="CDD" id="cd07816">
    <property type="entry name" value="Bet_v1-like"/>
    <property type="match status" value="1"/>
</dbReference>
<dbReference type="SUPFAM" id="SSF55961">
    <property type="entry name" value="Bet v1-like"/>
    <property type="match status" value="1"/>
</dbReference>
<evidence type="ECO:0000256" key="1">
    <source>
        <dbReference type="ARBA" id="ARBA00009744"/>
    </source>
</evidence>
<accession>A0A9R1X9U5</accession>
<dbReference type="InterPro" id="IPR023393">
    <property type="entry name" value="START-like_dom_sf"/>
</dbReference>
<dbReference type="InterPro" id="IPR050279">
    <property type="entry name" value="Plant_def-hormone_signal"/>
</dbReference>
<dbReference type="PANTHER" id="PTHR31213:SF17">
    <property type="entry name" value="MAJOR ALLERGEN PRU AR 1-LIKE"/>
    <property type="match status" value="1"/>
</dbReference>
<dbReference type="SMART" id="SM01037">
    <property type="entry name" value="Bet_v_1"/>
    <property type="match status" value="1"/>
</dbReference>
<evidence type="ECO:0000313" key="4">
    <source>
        <dbReference type="Proteomes" id="UP000235145"/>
    </source>
</evidence>
<proteinExistence type="inferred from homology"/>
<evidence type="ECO:0000259" key="2">
    <source>
        <dbReference type="SMART" id="SM01037"/>
    </source>
</evidence>
<dbReference type="GO" id="GO:0010427">
    <property type="term" value="F:abscisic acid binding"/>
    <property type="evidence" value="ECO:0000318"/>
    <property type="project" value="GO_Central"/>
</dbReference>
<reference evidence="3 4" key="1">
    <citation type="journal article" date="2017" name="Nat. Commun.">
        <title>Genome assembly with in vitro proximity ligation data and whole-genome triplication in lettuce.</title>
        <authorList>
            <person name="Reyes-Chin-Wo S."/>
            <person name="Wang Z."/>
            <person name="Yang X."/>
            <person name="Kozik A."/>
            <person name="Arikit S."/>
            <person name="Song C."/>
            <person name="Xia L."/>
            <person name="Froenicke L."/>
            <person name="Lavelle D.O."/>
            <person name="Truco M.J."/>
            <person name="Xia R."/>
            <person name="Zhu S."/>
            <person name="Xu C."/>
            <person name="Xu H."/>
            <person name="Xu X."/>
            <person name="Cox K."/>
            <person name="Korf I."/>
            <person name="Meyers B.C."/>
            <person name="Michelmore R.W."/>
        </authorList>
    </citation>
    <scope>NUCLEOTIDE SEQUENCE [LARGE SCALE GENOMIC DNA]</scope>
    <source>
        <strain evidence="4">cv. Salinas</strain>
        <tissue evidence="3">Seedlings</tissue>
    </source>
</reference>